<dbReference type="InterPro" id="IPR005565">
    <property type="entry name" value="Hemolysn_activator_HlyB_C"/>
</dbReference>
<feature type="region of interest" description="Disordered" evidence="9">
    <location>
        <begin position="1"/>
        <end position="83"/>
    </location>
</feature>
<name>A0A951QSZ5_9CYAN</name>
<evidence type="ECO:0000256" key="6">
    <source>
        <dbReference type="ARBA" id="ARBA00022927"/>
    </source>
</evidence>
<dbReference type="Pfam" id="PF03865">
    <property type="entry name" value="ShlB"/>
    <property type="match status" value="1"/>
</dbReference>
<dbReference type="GO" id="GO:0009279">
    <property type="term" value="C:cell outer membrane"/>
    <property type="evidence" value="ECO:0007669"/>
    <property type="project" value="UniProtKB-SubCell"/>
</dbReference>
<protein>
    <submittedName>
        <fullName evidence="11">ShlB/FhaC/HecB family hemolysin secretion/activation protein</fullName>
    </submittedName>
</protein>
<feature type="compositionally biased region" description="Polar residues" evidence="9">
    <location>
        <begin position="12"/>
        <end position="33"/>
    </location>
</feature>
<evidence type="ECO:0000256" key="5">
    <source>
        <dbReference type="ARBA" id="ARBA00022692"/>
    </source>
</evidence>
<evidence type="ECO:0000256" key="4">
    <source>
        <dbReference type="ARBA" id="ARBA00022452"/>
    </source>
</evidence>
<evidence type="ECO:0000256" key="1">
    <source>
        <dbReference type="ARBA" id="ARBA00004442"/>
    </source>
</evidence>
<feature type="compositionally biased region" description="Basic and acidic residues" evidence="9">
    <location>
        <begin position="1"/>
        <end position="11"/>
    </location>
</feature>
<evidence type="ECO:0000256" key="9">
    <source>
        <dbReference type="SAM" id="MobiDB-lite"/>
    </source>
</evidence>
<comment type="subcellular location">
    <subcellularLocation>
        <location evidence="1">Cell outer membrane</location>
    </subcellularLocation>
</comment>
<dbReference type="InterPro" id="IPR051544">
    <property type="entry name" value="TPS_OM_transporter"/>
</dbReference>
<evidence type="ECO:0000256" key="8">
    <source>
        <dbReference type="ARBA" id="ARBA00023237"/>
    </source>
</evidence>
<evidence type="ECO:0000313" key="11">
    <source>
        <dbReference type="EMBL" id="MBW4671343.1"/>
    </source>
</evidence>
<dbReference type="InterPro" id="IPR013686">
    <property type="entry name" value="Polypept-transport_assoc_ShlB"/>
</dbReference>
<dbReference type="Pfam" id="PF08479">
    <property type="entry name" value="POTRA_2"/>
    <property type="match status" value="1"/>
</dbReference>
<keyword evidence="7" id="KW-0472">Membrane</keyword>
<comment type="caution">
    <text evidence="11">The sequence shown here is derived from an EMBL/GenBank/DDBJ whole genome shotgun (WGS) entry which is preliminary data.</text>
</comment>
<keyword evidence="6" id="KW-0653">Protein transport</keyword>
<dbReference type="GO" id="GO:0098046">
    <property type="term" value="C:type V protein secretion system complex"/>
    <property type="evidence" value="ECO:0007669"/>
    <property type="project" value="TreeGrafter"/>
</dbReference>
<dbReference type="Proteomes" id="UP000729701">
    <property type="component" value="Unassembled WGS sequence"/>
</dbReference>
<dbReference type="Gene3D" id="2.40.160.50">
    <property type="entry name" value="membrane protein fhac: a member of the omp85/tpsb transporter family"/>
    <property type="match status" value="1"/>
</dbReference>
<gene>
    <name evidence="11" type="ORF">KME60_28955</name>
</gene>
<evidence type="ECO:0000256" key="3">
    <source>
        <dbReference type="ARBA" id="ARBA00022448"/>
    </source>
</evidence>
<keyword evidence="3" id="KW-0813">Transport</keyword>
<dbReference type="PANTHER" id="PTHR34597:SF1">
    <property type="entry name" value="HEME_HEMOPEXIN TRANSPORTER PROTEIN HUXB"/>
    <property type="match status" value="1"/>
</dbReference>
<dbReference type="PANTHER" id="PTHR34597">
    <property type="entry name" value="SLR1661 PROTEIN"/>
    <property type="match status" value="1"/>
</dbReference>
<dbReference type="Gene3D" id="3.10.20.310">
    <property type="entry name" value="membrane protein fhac"/>
    <property type="match status" value="1"/>
</dbReference>
<feature type="compositionally biased region" description="Low complexity" evidence="9">
    <location>
        <begin position="50"/>
        <end position="79"/>
    </location>
</feature>
<keyword evidence="5" id="KW-0812">Transmembrane</keyword>
<comment type="similarity">
    <text evidence="2">Belongs to the TPS (TC 1.B.20) family.</text>
</comment>
<keyword evidence="8" id="KW-0998">Cell outer membrane</keyword>
<evidence type="ECO:0000256" key="7">
    <source>
        <dbReference type="ARBA" id="ARBA00023136"/>
    </source>
</evidence>
<evidence type="ECO:0000256" key="2">
    <source>
        <dbReference type="ARBA" id="ARBA00009055"/>
    </source>
</evidence>
<dbReference type="GO" id="GO:0046819">
    <property type="term" value="P:protein secretion by the type V secretion system"/>
    <property type="evidence" value="ECO:0007669"/>
    <property type="project" value="TreeGrafter"/>
</dbReference>
<dbReference type="AlphaFoldDB" id="A0A951QSZ5"/>
<dbReference type="InterPro" id="IPR034746">
    <property type="entry name" value="POTRA"/>
</dbReference>
<evidence type="ECO:0000313" key="12">
    <source>
        <dbReference type="Proteomes" id="UP000729701"/>
    </source>
</evidence>
<dbReference type="EMBL" id="JAHHGZ010000043">
    <property type="protein sequence ID" value="MBW4671343.1"/>
    <property type="molecule type" value="Genomic_DNA"/>
</dbReference>
<proteinExistence type="inferred from homology"/>
<feature type="domain" description="POTRA" evidence="10">
    <location>
        <begin position="84"/>
        <end position="159"/>
    </location>
</feature>
<keyword evidence="4" id="KW-1134">Transmembrane beta strand</keyword>
<reference evidence="11" key="1">
    <citation type="submission" date="2021-05" db="EMBL/GenBank/DDBJ databases">
        <authorList>
            <person name="Pietrasiak N."/>
            <person name="Ward R."/>
            <person name="Stajich J.E."/>
            <person name="Kurbessoian T."/>
        </authorList>
    </citation>
    <scope>NUCLEOTIDE SEQUENCE</scope>
    <source>
        <strain evidence="11">GSE-NOS-MK-12-04C</strain>
    </source>
</reference>
<accession>A0A951QSZ5</accession>
<sequence>MKPDETSKEPNQDNSSQTPLNPTLGNNQQQPQPATILPKLSQNNFPQTPLNPTLENNQQQPQPNEVLSQPSQNNQQPSQPEKRFLVKKIDVRGYKIFSAEKIKSITGPLEGKNLTLQELADVADKITALYLKDDYITSRAVLVDQTVETGEIVIRVFEGGVDEIRVEGTQRINPEYICSRIRLAGLNPLRKQKLEDQLILLRSDPIFKNLEASLRPADSSKFGQSTIVVRVREANSFKSAFGVDNYSPPSVGSERFGVGLVYRSLVTSGDQISASYNRSTTGGLNLYDFNYRVPLNAMDGTLQLRAAITDSKITDPEYKKLNIRGDSDLYEINYRQPLMRTPRQEFALSLGFAYQDGQTFSFNNLPTPFGFGPDKNGVSRTSVFRFGQDYISREKNGAWSARSLFNFGTGLFDATNNNEPTPDGQFFSWYGQIQRTQKLNEDQQLIVGLDLQLTPNSLLPSQQFVIGGVQTVRGYRQNARSGDNGVRFSIENQITVLRNEAGLATLQLSPFIDLGAVWNQPDNPNNRFLPTQRFLSSGGLGLLWQPIPNLNVRLDYGIPFVNLSDRGNNAQDSGFHFSVYYQP</sequence>
<dbReference type="PROSITE" id="PS51779">
    <property type="entry name" value="POTRA"/>
    <property type="match status" value="1"/>
</dbReference>
<evidence type="ECO:0000259" key="10">
    <source>
        <dbReference type="PROSITE" id="PS51779"/>
    </source>
</evidence>
<organism evidence="11 12">
    <name type="scientific">Cyanomargarita calcarea GSE-NOS-MK-12-04C</name>
    <dbReference type="NCBI Taxonomy" id="2839659"/>
    <lineage>
        <taxon>Bacteria</taxon>
        <taxon>Bacillati</taxon>
        <taxon>Cyanobacteriota</taxon>
        <taxon>Cyanophyceae</taxon>
        <taxon>Nostocales</taxon>
        <taxon>Cyanomargaritaceae</taxon>
        <taxon>Cyanomargarita</taxon>
    </lineage>
</organism>
<dbReference type="GO" id="GO:0008320">
    <property type="term" value="F:protein transmembrane transporter activity"/>
    <property type="evidence" value="ECO:0007669"/>
    <property type="project" value="TreeGrafter"/>
</dbReference>
<reference evidence="11" key="2">
    <citation type="journal article" date="2022" name="Microbiol. Resour. Announc.">
        <title>Metagenome Sequencing to Explore Phylogenomics of Terrestrial Cyanobacteria.</title>
        <authorList>
            <person name="Ward R.D."/>
            <person name="Stajich J.E."/>
            <person name="Johansen J.R."/>
            <person name="Huntemann M."/>
            <person name="Clum A."/>
            <person name="Foster B."/>
            <person name="Foster B."/>
            <person name="Roux S."/>
            <person name="Palaniappan K."/>
            <person name="Varghese N."/>
            <person name="Mukherjee S."/>
            <person name="Reddy T.B.K."/>
            <person name="Daum C."/>
            <person name="Copeland A."/>
            <person name="Chen I.A."/>
            <person name="Ivanova N.N."/>
            <person name="Kyrpides N.C."/>
            <person name="Shapiro N."/>
            <person name="Eloe-Fadrosh E.A."/>
            <person name="Pietrasiak N."/>
        </authorList>
    </citation>
    <scope>NUCLEOTIDE SEQUENCE</scope>
    <source>
        <strain evidence="11">GSE-NOS-MK-12-04C</strain>
    </source>
</reference>